<feature type="domain" description="BD-FAE-like" evidence="3">
    <location>
        <begin position="82"/>
        <end position="218"/>
    </location>
</feature>
<dbReference type="GO" id="GO:0016787">
    <property type="term" value="F:hydrolase activity"/>
    <property type="evidence" value="ECO:0007669"/>
    <property type="project" value="UniProtKB-KW"/>
</dbReference>
<dbReference type="EMBL" id="JAZHOG010000005">
    <property type="protein sequence ID" value="MEJ8567810.1"/>
    <property type="molecule type" value="Genomic_DNA"/>
</dbReference>
<evidence type="ECO:0000313" key="5">
    <source>
        <dbReference type="Proteomes" id="UP001359886"/>
    </source>
</evidence>
<dbReference type="PANTHER" id="PTHR48081:SF33">
    <property type="entry name" value="KYNURENINE FORMAMIDASE"/>
    <property type="match status" value="1"/>
</dbReference>
<dbReference type="AlphaFoldDB" id="A0AAW9RG68"/>
<keyword evidence="2" id="KW-0732">Signal</keyword>
<reference evidence="4 5" key="1">
    <citation type="submission" date="2024-02" db="EMBL/GenBank/DDBJ databases">
        <title>A novel Wenzhouxiangellaceae bacterium, isolated from coastal sediments.</title>
        <authorList>
            <person name="Du Z.-J."/>
            <person name="Ye Y.-Q."/>
            <person name="Zhang X.-Y."/>
        </authorList>
    </citation>
    <scope>NUCLEOTIDE SEQUENCE [LARGE SCALE GENOMIC DNA]</scope>
    <source>
        <strain evidence="4 5">CH-27</strain>
    </source>
</reference>
<gene>
    <name evidence="4" type="ORF">V3330_09250</name>
</gene>
<feature type="chain" id="PRO_5043342555" evidence="2">
    <location>
        <begin position="25"/>
        <end position="310"/>
    </location>
</feature>
<accession>A0AAW9RG68</accession>
<feature type="signal peptide" evidence="2">
    <location>
        <begin position="1"/>
        <end position="24"/>
    </location>
</feature>
<comment type="caution">
    <text evidence="4">The sequence shown here is derived from an EMBL/GenBank/DDBJ whole genome shotgun (WGS) entry which is preliminary data.</text>
</comment>
<dbReference type="InterPro" id="IPR049492">
    <property type="entry name" value="BD-FAE-like_dom"/>
</dbReference>
<evidence type="ECO:0000256" key="1">
    <source>
        <dbReference type="ARBA" id="ARBA00022801"/>
    </source>
</evidence>
<keyword evidence="1 4" id="KW-0378">Hydrolase</keyword>
<evidence type="ECO:0000313" key="4">
    <source>
        <dbReference type="EMBL" id="MEJ8567810.1"/>
    </source>
</evidence>
<dbReference type="InterPro" id="IPR029058">
    <property type="entry name" value="AB_hydrolase_fold"/>
</dbReference>
<proteinExistence type="predicted"/>
<protein>
    <submittedName>
        <fullName evidence="4">Alpha/beta hydrolase</fullName>
    </submittedName>
</protein>
<dbReference type="Proteomes" id="UP001359886">
    <property type="component" value="Unassembled WGS sequence"/>
</dbReference>
<keyword evidence="5" id="KW-1185">Reference proteome</keyword>
<sequence>MPTFINMIRSSLLAAAILFLPAGAGDLSAQDLSTYYTVTHPEEFDIDWGSFYREMDARTAVVRKQYPHHLDLAFGDDPKQRLDLYLPRGDVSGAPVFLFLHGGGFREGDRAHYGGVAAPFLAEGIITAVASYRLTADGFSYPAQTEDTRSAILWLHEHVAEYGGNPAALYLGGHSAGAILTADVGVDRQWMAAAGIPGNALQGIIPISGPYDLRNRGRAGETDAYAPTAELARQASPVLHVGDPAPAAIVAVGSLEAYQASSQELTAKLAAAGSDASYLLLDGQDHKDTALSLADPESELFQAVLRLIRE</sequence>
<dbReference type="Gene3D" id="3.40.50.1820">
    <property type="entry name" value="alpha/beta hydrolase"/>
    <property type="match status" value="1"/>
</dbReference>
<organism evidence="4 5">
    <name type="scientific">Elongatibacter sediminis</name>
    <dbReference type="NCBI Taxonomy" id="3119006"/>
    <lineage>
        <taxon>Bacteria</taxon>
        <taxon>Pseudomonadati</taxon>
        <taxon>Pseudomonadota</taxon>
        <taxon>Gammaproteobacteria</taxon>
        <taxon>Chromatiales</taxon>
        <taxon>Wenzhouxiangellaceae</taxon>
        <taxon>Elongatibacter</taxon>
    </lineage>
</organism>
<dbReference type="RefSeq" id="WP_354695133.1">
    <property type="nucleotide sequence ID" value="NZ_JAZHOG010000005.1"/>
</dbReference>
<dbReference type="InterPro" id="IPR050300">
    <property type="entry name" value="GDXG_lipolytic_enzyme"/>
</dbReference>
<dbReference type="SUPFAM" id="SSF53474">
    <property type="entry name" value="alpha/beta-Hydrolases"/>
    <property type="match status" value="1"/>
</dbReference>
<dbReference type="Pfam" id="PF20434">
    <property type="entry name" value="BD-FAE"/>
    <property type="match status" value="1"/>
</dbReference>
<evidence type="ECO:0000259" key="3">
    <source>
        <dbReference type="Pfam" id="PF20434"/>
    </source>
</evidence>
<dbReference type="PANTHER" id="PTHR48081">
    <property type="entry name" value="AB HYDROLASE SUPERFAMILY PROTEIN C4A8.06C"/>
    <property type="match status" value="1"/>
</dbReference>
<evidence type="ECO:0000256" key="2">
    <source>
        <dbReference type="SAM" id="SignalP"/>
    </source>
</evidence>
<name>A0AAW9RG68_9GAMM</name>